<dbReference type="InterPro" id="IPR040256">
    <property type="entry name" value="At4g02000-like"/>
</dbReference>
<reference evidence="2" key="1">
    <citation type="submission" date="2019-11" db="EMBL/GenBank/DDBJ databases">
        <authorList>
            <person name="Liu Y."/>
            <person name="Hou J."/>
            <person name="Li T.-Q."/>
            <person name="Guan C.-H."/>
            <person name="Wu X."/>
            <person name="Wu H.-Z."/>
            <person name="Ling F."/>
            <person name="Zhang R."/>
            <person name="Shi X.-G."/>
            <person name="Ren J.-P."/>
            <person name="Chen E.-F."/>
            <person name="Sun J.-M."/>
        </authorList>
    </citation>
    <scope>NUCLEOTIDE SEQUENCE</scope>
    <source>
        <strain evidence="2">Adult_tree_wgs_1</strain>
        <tissue evidence="2">Leaves</tissue>
    </source>
</reference>
<dbReference type="InterPro" id="IPR025558">
    <property type="entry name" value="DUF4283"/>
</dbReference>
<dbReference type="Proteomes" id="UP000626092">
    <property type="component" value="Unassembled WGS sequence"/>
</dbReference>
<dbReference type="OrthoDB" id="1939300at2759"/>
<dbReference type="EMBL" id="WJXA01000002">
    <property type="protein sequence ID" value="KAF7151593.1"/>
    <property type="molecule type" value="Genomic_DNA"/>
</dbReference>
<dbReference type="AlphaFoldDB" id="A0A834HEG2"/>
<accession>A0A834HEG2</accession>
<dbReference type="PANTHER" id="PTHR31286">
    <property type="entry name" value="GLYCINE-RICH CELL WALL STRUCTURAL PROTEIN 1.8-LIKE"/>
    <property type="match status" value="1"/>
</dbReference>
<comment type="caution">
    <text evidence="2">The sequence shown here is derived from an EMBL/GenBank/DDBJ whole genome shotgun (WGS) entry which is preliminary data.</text>
</comment>
<evidence type="ECO:0000313" key="2">
    <source>
        <dbReference type="EMBL" id="KAF7151593.1"/>
    </source>
</evidence>
<protein>
    <recommendedName>
        <fullName evidence="1">DUF4283 domain-containing protein</fullName>
    </recommendedName>
</protein>
<evidence type="ECO:0000313" key="3">
    <source>
        <dbReference type="Proteomes" id="UP000626092"/>
    </source>
</evidence>
<dbReference type="Pfam" id="PF14111">
    <property type="entry name" value="DUF4283"/>
    <property type="match status" value="1"/>
</dbReference>
<proteinExistence type="predicted"/>
<keyword evidence="3" id="KW-1185">Reference proteome</keyword>
<feature type="domain" description="DUF4283" evidence="1">
    <location>
        <begin position="144"/>
        <end position="226"/>
    </location>
</feature>
<sequence length="595" mass="65726">MSGVLVGNFPDLLESNPLSCARVLASSPSRVWSHGSTINLLEKASVPMDFLDGPALRHIKDLNAELVHLKRLLEEKDKVLQQVGVSPIGFSDPSSSVVPPVSWKDKVVTGETVVPRMALQYFAPSVVNEKLVVIPPEEVVLLGSEKWKDCVVGYFIDRKLPFRAVKSIAEKIWAKFGLIDVLSNDEGFFFFQFDKVGAYRALLEAGPCHFGDRLLVLKQWHPHMCLEKQQLQKIPIWAQFYNVPLDLWTATGLSYVASAVGKPVYADRTTETCQRLNYAKICVEIDVNSELPDSFDIALANGDRFSIKVWYPWRPLKCDKCKVFGHRTCQDASSGVPKPGTKQQVWVVKGGQNTIQIGEQVQVASIPPRAVAEAVLEPISSVISPADHVLASSQLVGGSGVCLDEVHMPGSAQRVICVGNTSDPNKFAVLQPPSDEVLAEGVALLPSEAEFHDGLIQGVESVIIPPAKKSRGRNKGRGPNKFSLFGVVETKVRYENIQSTMAVCFPHSWKAVHNYTTGPVARIFLGWDSAVFSVSPVITSDQLIVVEVDFIQDRRNFLLSVVYGHNRIGDRRSLWEDMRFKLCTPTILAGVKDFL</sequence>
<name>A0A834HEG2_RHOSS</name>
<organism evidence="2 3">
    <name type="scientific">Rhododendron simsii</name>
    <name type="common">Sims's rhododendron</name>
    <dbReference type="NCBI Taxonomy" id="118357"/>
    <lineage>
        <taxon>Eukaryota</taxon>
        <taxon>Viridiplantae</taxon>
        <taxon>Streptophyta</taxon>
        <taxon>Embryophyta</taxon>
        <taxon>Tracheophyta</taxon>
        <taxon>Spermatophyta</taxon>
        <taxon>Magnoliopsida</taxon>
        <taxon>eudicotyledons</taxon>
        <taxon>Gunneridae</taxon>
        <taxon>Pentapetalae</taxon>
        <taxon>asterids</taxon>
        <taxon>Ericales</taxon>
        <taxon>Ericaceae</taxon>
        <taxon>Ericoideae</taxon>
        <taxon>Rhodoreae</taxon>
        <taxon>Rhododendron</taxon>
    </lineage>
</organism>
<dbReference type="PANTHER" id="PTHR31286:SF99">
    <property type="entry name" value="DUF4283 DOMAIN-CONTAINING PROTEIN"/>
    <property type="match status" value="1"/>
</dbReference>
<gene>
    <name evidence="2" type="ORF">RHSIM_Rhsim02G0001200</name>
</gene>
<evidence type="ECO:0000259" key="1">
    <source>
        <dbReference type="Pfam" id="PF14111"/>
    </source>
</evidence>